<dbReference type="InterPro" id="IPR004961">
    <property type="entry name" value="Lipase_chaperone"/>
</dbReference>
<keyword evidence="8" id="KW-0442">Lipid degradation</keyword>
<evidence type="ECO:0000256" key="4">
    <source>
        <dbReference type="ARBA" id="ARBA00019692"/>
    </source>
</evidence>
<feature type="transmembrane region" description="Helical" evidence="16">
    <location>
        <begin position="12"/>
        <end position="32"/>
    </location>
</feature>
<dbReference type="EMBL" id="JAKIKS010000010">
    <property type="protein sequence ID" value="MCL1123710.1"/>
    <property type="molecule type" value="Genomic_DNA"/>
</dbReference>
<proteinExistence type="inferred from homology"/>
<gene>
    <name evidence="17" type="ORF">L2764_04210</name>
</gene>
<dbReference type="Proteomes" id="UP001203423">
    <property type="component" value="Unassembled WGS sequence"/>
</dbReference>
<accession>A0ABT0L7T4</accession>
<comment type="function">
    <text evidence="1">May be involved in the folding of the extracellular lipase during its passage through the periplasm.</text>
</comment>
<evidence type="ECO:0000256" key="2">
    <source>
        <dbReference type="ARBA" id="ARBA00004383"/>
    </source>
</evidence>
<evidence type="ECO:0000256" key="15">
    <source>
        <dbReference type="ARBA" id="ARBA00033028"/>
    </source>
</evidence>
<evidence type="ECO:0000256" key="6">
    <source>
        <dbReference type="ARBA" id="ARBA00022519"/>
    </source>
</evidence>
<evidence type="ECO:0000256" key="9">
    <source>
        <dbReference type="ARBA" id="ARBA00022989"/>
    </source>
</evidence>
<organism evidence="17 18">
    <name type="scientific">Shewanella surugensis</name>
    <dbReference type="NCBI Taxonomy" id="212020"/>
    <lineage>
        <taxon>Bacteria</taxon>
        <taxon>Pseudomonadati</taxon>
        <taxon>Pseudomonadota</taxon>
        <taxon>Gammaproteobacteria</taxon>
        <taxon>Alteromonadales</taxon>
        <taxon>Shewanellaceae</taxon>
        <taxon>Shewanella</taxon>
    </lineage>
</organism>
<evidence type="ECO:0000256" key="16">
    <source>
        <dbReference type="SAM" id="Phobius"/>
    </source>
</evidence>
<evidence type="ECO:0000256" key="5">
    <source>
        <dbReference type="ARBA" id="ARBA00022475"/>
    </source>
</evidence>
<keyword evidence="18" id="KW-1185">Reference proteome</keyword>
<evidence type="ECO:0000256" key="13">
    <source>
        <dbReference type="ARBA" id="ARBA00030948"/>
    </source>
</evidence>
<dbReference type="SUPFAM" id="SSF158855">
    <property type="entry name" value="Lipase chaperone-like"/>
    <property type="match status" value="1"/>
</dbReference>
<comment type="similarity">
    <text evidence="3">Belongs to the lipase chaperone family.</text>
</comment>
<evidence type="ECO:0000256" key="14">
    <source>
        <dbReference type="ARBA" id="ARBA00031542"/>
    </source>
</evidence>
<evidence type="ECO:0000313" key="18">
    <source>
        <dbReference type="Proteomes" id="UP001203423"/>
    </source>
</evidence>
<sequence length="319" mass="36566">MRFLQSINQPLSRLLLLCLIVGSLIYLITLTYTHKMPIQDNTLLSEVKKNNAAMPSAQSTHETDTVQQGLALIIDRHLRWQFDDIILTLQKTPNLSSQSIELLTLLSEQLTLSFDATEQLFDLFSRYKHYSQAIITIKQNGPALGEQIDLNETHAFIEQITLLQTEFFNDIEIDAFFENDNQYAEQTLARVAIRQDPSLSQAQKDTLLQHQISQLSETERSALQPSLDATKIAKELGSTRLINLNMDADIITRANAIQKTNQQWKSKVNDYLSFIKSKEVLKSPQEFVTKNINEYLTAHFTQNEVKRLNVFLAHPELLY</sequence>
<dbReference type="RefSeq" id="WP_248938996.1">
    <property type="nucleotide sequence ID" value="NZ_JAKIKS010000010.1"/>
</dbReference>
<protein>
    <recommendedName>
        <fullName evidence="4">Lipase chaperone</fullName>
    </recommendedName>
    <alternativeName>
        <fullName evidence="15">Lipase foldase</fullName>
    </alternativeName>
    <alternativeName>
        <fullName evidence="13">Lipase helper protein</fullName>
    </alternativeName>
    <alternativeName>
        <fullName evidence="14">Lipase modulator</fullName>
    </alternativeName>
</protein>
<keyword evidence="6" id="KW-0997">Cell inner membrane</keyword>
<keyword evidence="11 16" id="KW-0472">Membrane</keyword>
<keyword evidence="10" id="KW-0443">Lipid metabolism</keyword>
<keyword evidence="12" id="KW-0143">Chaperone</keyword>
<evidence type="ECO:0000313" key="17">
    <source>
        <dbReference type="EMBL" id="MCL1123710.1"/>
    </source>
</evidence>
<evidence type="ECO:0000256" key="7">
    <source>
        <dbReference type="ARBA" id="ARBA00022692"/>
    </source>
</evidence>
<reference evidence="17 18" key="1">
    <citation type="submission" date="2022-01" db="EMBL/GenBank/DDBJ databases">
        <title>Whole genome-based taxonomy of the Shewanellaceae.</title>
        <authorList>
            <person name="Martin-Rodriguez A.J."/>
        </authorList>
    </citation>
    <scope>NUCLEOTIDE SEQUENCE [LARGE SCALE GENOMIC DNA]</scope>
    <source>
        <strain evidence="17 18">DSM 17177</strain>
    </source>
</reference>
<dbReference type="Pfam" id="PF03280">
    <property type="entry name" value="Lipase_chap"/>
    <property type="match status" value="1"/>
</dbReference>
<keyword evidence="5" id="KW-1003">Cell membrane</keyword>
<evidence type="ECO:0000256" key="10">
    <source>
        <dbReference type="ARBA" id="ARBA00023098"/>
    </source>
</evidence>
<keyword evidence="9 16" id="KW-1133">Transmembrane helix</keyword>
<evidence type="ECO:0000256" key="11">
    <source>
        <dbReference type="ARBA" id="ARBA00023136"/>
    </source>
</evidence>
<evidence type="ECO:0000256" key="8">
    <source>
        <dbReference type="ARBA" id="ARBA00022963"/>
    </source>
</evidence>
<keyword evidence="7 16" id="KW-0812">Transmembrane</keyword>
<comment type="caution">
    <text evidence="17">The sequence shown here is derived from an EMBL/GenBank/DDBJ whole genome shotgun (WGS) entry which is preliminary data.</text>
</comment>
<evidence type="ECO:0000256" key="1">
    <source>
        <dbReference type="ARBA" id="ARBA00003280"/>
    </source>
</evidence>
<evidence type="ECO:0000256" key="3">
    <source>
        <dbReference type="ARBA" id="ARBA00010358"/>
    </source>
</evidence>
<evidence type="ECO:0000256" key="12">
    <source>
        <dbReference type="ARBA" id="ARBA00023186"/>
    </source>
</evidence>
<name>A0ABT0L7T4_9GAMM</name>
<comment type="subcellular location">
    <subcellularLocation>
        <location evidence="2">Cell inner membrane</location>
        <topology evidence="2">Single-pass membrane protein</topology>
        <orientation evidence="2">Periplasmic side</orientation>
    </subcellularLocation>
</comment>